<reference evidence="2" key="2">
    <citation type="submission" date="2025-08" db="UniProtKB">
        <authorList>
            <consortium name="Ensembl"/>
        </authorList>
    </citation>
    <scope>IDENTIFICATION</scope>
</reference>
<sequence>MSLSLRGNTTMSLSLPQRRGNTTMSLSLPQRRGNTTMSLSLTQRRGNTTMSLSLTQRGGNITEGGFSLSLTNPDRFSFHADTIIDAKVVSLSPTHTHTNYFSFCS</sequence>
<organism evidence="2 3">
    <name type="scientific">Oncorhynchus mykiss</name>
    <name type="common">Rainbow trout</name>
    <name type="synonym">Salmo gairdneri</name>
    <dbReference type="NCBI Taxonomy" id="8022"/>
    <lineage>
        <taxon>Eukaryota</taxon>
        <taxon>Metazoa</taxon>
        <taxon>Chordata</taxon>
        <taxon>Craniata</taxon>
        <taxon>Vertebrata</taxon>
        <taxon>Euteleostomi</taxon>
        <taxon>Actinopterygii</taxon>
        <taxon>Neopterygii</taxon>
        <taxon>Teleostei</taxon>
        <taxon>Protacanthopterygii</taxon>
        <taxon>Salmoniformes</taxon>
        <taxon>Salmonidae</taxon>
        <taxon>Salmoninae</taxon>
        <taxon>Oncorhynchus</taxon>
    </lineage>
</organism>
<reference evidence="2" key="3">
    <citation type="submission" date="2025-09" db="UniProtKB">
        <authorList>
            <consortium name="Ensembl"/>
        </authorList>
    </citation>
    <scope>IDENTIFICATION</scope>
</reference>
<feature type="region of interest" description="Disordered" evidence="1">
    <location>
        <begin position="1"/>
        <end position="30"/>
    </location>
</feature>
<evidence type="ECO:0000256" key="1">
    <source>
        <dbReference type="SAM" id="MobiDB-lite"/>
    </source>
</evidence>
<name>A0A8C7REX6_ONCMY</name>
<dbReference type="AlphaFoldDB" id="A0A8C7REX6"/>
<keyword evidence="3" id="KW-1185">Reference proteome</keyword>
<accession>A0A8C7REX6</accession>
<evidence type="ECO:0000313" key="2">
    <source>
        <dbReference type="Ensembl" id="ENSOMYP00000050486.2"/>
    </source>
</evidence>
<dbReference type="Ensembl" id="ENSOMYT00000054860.2">
    <property type="protein sequence ID" value="ENSOMYP00000050486.2"/>
    <property type="gene ID" value="ENSOMYG00000022949.2"/>
</dbReference>
<protein>
    <submittedName>
        <fullName evidence="2">Uncharacterized protein</fullName>
    </submittedName>
</protein>
<reference evidence="2" key="1">
    <citation type="submission" date="2020-07" db="EMBL/GenBank/DDBJ databases">
        <title>A long reads based de novo assembly of the rainbow trout Arlee double haploid line genome.</title>
        <authorList>
            <person name="Gao G."/>
            <person name="Palti Y."/>
        </authorList>
    </citation>
    <scope>NUCLEOTIDE SEQUENCE [LARGE SCALE GENOMIC DNA]</scope>
</reference>
<dbReference type="Proteomes" id="UP000694395">
    <property type="component" value="Chromosome 17"/>
</dbReference>
<evidence type="ECO:0000313" key="3">
    <source>
        <dbReference type="Proteomes" id="UP000694395"/>
    </source>
</evidence>
<dbReference type="GeneTree" id="ENSGT01060000253662"/>
<proteinExistence type="predicted"/>